<proteinExistence type="predicted"/>
<reference evidence="1" key="2">
    <citation type="journal article" date="2015" name="Data Brief">
        <title>Shoot transcriptome of the giant reed, Arundo donax.</title>
        <authorList>
            <person name="Barrero R.A."/>
            <person name="Guerrero F.D."/>
            <person name="Moolhuijzen P."/>
            <person name="Goolsby J.A."/>
            <person name="Tidwell J."/>
            <person name="Bellgard S.E."/>
            <person name="Bellgard M.I."/>
        </authorList>
    </citation>
    <scope>NUCLEOTIDE SEQUENCE</scope>
    <source>
        <tissue evidence="1">Shoot tissue taken approximately 20 cm above the soil surface</tissue>
    </source>
</reference>
<reference evidence="1" key="1">
    <citation type="submission" date="2014-09" db="EMBL/GenBank/DDBJ databases">
        <authorList>
            <person name="Magalhaes I.L.F."/>
            <person name="Oliveira U."/>
            <person name="Santos F.R."/>
            <person name="Vidigal T.H.D.A."/>
            <person name="Brescovit A.D."/>
            <person name="Santos A.J."/>
        </authorList>
    </citation>
    <scope>NUCLEOTIDE SEQUENCE</scope>
    <source>
        <tissue evidence="1">Shoot tissue taken approximately 20 cm above the soil surface</tissue>
    </source>
</reference>
<organism evidence="1">
    <name type="scientific">Arundo donax</name>
    <name type="common">Giant reed</name>
    <name type="synonym">Donax arundinaceus</name>
    <dbReference type="NCBI Taxonomy" id="35708"/>
    <lineage>
        <taxon>Eukaryota</taxon>
        <taxon>Viridiplantae</taxon>
        <taxon>Streptophyta</taxon>
        <taxon>Embryophyta</taxon>
        <taxon>Tracheophyta</taxon>
        <taxon>Spermatophyta</taxon>
        <taxon>Magnoliopsida</taxon>
        <taxon>Liliopsida</taxon>
        <taxon>Poales</taxon>
        <taxon>Poaceae</taxon>
        <taxon>PACMAD clade</taxon>
        <taxon>Arundinoideae</taxon>
        <taxon>Arundineae</taxon>
        <taxon>Arundo</taxon>
    </lineage>
</organism>
<protein>
    <submittedName>
        <fullName evidence="1">Uncharacterized protein</fullName>
    </submittedName>
</protein>
<accession>A0A0A9CCT5</accession>
<name>A0A0A9CCT5_ARUDO</name>
<evidence type="ECO:0000313" key="1">
    <source>
        <dbReference type="EMBL" id="JAD73406.1"/>
    </source>
</evidence>
<sequence>MLRKASLTIFYSPTPYNFVHSCKSKAKNCWERQCVQNTG</sequence>
<dbReference type="AlphaFoldDB" id="A0A0A9CCT5"/>
<dbReference type="EMBL" id="GBRH01224489">
    <property type="protein sequence ID" value="JAD73406.1"/>
    <property type="molecule type" value="Transcribed_RNA"/>
</dbReference>